<comment type="pathway">
    <text evidence="1">Protein modification; protein neddylation.</text>
</comment>
<organism evidence="15 16">
    <name type="scientific">Trichosporon asahii var. asahii (strain CBS 8904)</name>
    <name type="common">Yeast</name>
    <dbReference type="NCBI Taxonomy" id="1220162"/>
    <lineage>
        <taxon>Eukaryota</taxon>
        <taxon>Fungi</taxon>
        <taxon>Dikarya</taxon>
        <taxon>Basidiomycota</taxon>
        <taxon>Agaricomycotina</taxon>
        <taxon>Tremellomycetes</taxon>
        <taxon>Trichosporonales</taxon>
        <taxon>Trichosporonaceae</taxon>
        <taxon>Trichosporon</taxon>
    </lineage>
</organism>
<evidence type="ECO:0000256" key="6">
    <source>
        <dbReference type="ARBA" id="ARBA00043698"/>
    </source>
</evidence>
<evidence type="ECO:0000256" key="4">
    <source>
        <dbReference type="ARBA" id="ARBA00022786"/>
    </source>
</evidence>
<evidence type="ECO:0000259" key="14">
    <source>
        <dbReference type="PROSITE" id="PS50127"/>
    </source>
</evidence>
<dbReference type="Proteomes" id="UP000006757">
    <property type="component" value="Unassembled WGS sequence"/>
</dbReference>
<feature type="domain" description="UBC core" evidence="14">
    <location>
        <begin position="234"/>
        <end position="372"/>
    </location>
</feature>
<dbReference type="FunFam" id="3.10.110.10:FF:000005">
    <property type="entry name" value="NEDD8-conjugating enzyme Ubc12"/>
    <property type="match status" value="1"/>
</dbReference>
<dbReference type="SMART" id="SM00212">
    <property type="entry name" value="UBCc"/>
    <property type="match status" value="1"/>
</dbReference>
<dbReference type="Gene3D" id="3.10.20.550">
    <property type="entry name" value="ASAP complex, SAP18 subunit"/>
    <property type="match status" value="1"/>
</dbReference>
<dbReference type="STRING" id="1220162.K1VUG3"/>
<gene>
    <name evidence="15" type="ORF">A1Q2_05250</name>
</gene>
<evidence type="ECO:0000256" key="7">
    <source>
        <dbReference type="ARBA" id="ARBA00044047"/>
    </source>
</evidence>
<dbReference type="InterPro" id="IPR023313">
    <property type="entry name" value="UBQ-conjugating_AS"/>
</dbReference>
<evidence type="ECO:0000313" key="15">
    <source>
        <dbReference type="EMBL" id="EKD00413.1"/>
    </source>
</evidence>
<dbReference type="PROSITE" id="PS00183">
    <property type="entry name" value="UBC_1"/>
    <property type="match status" value="1"/>
</dbReference>
<reference evidence="15 16" key="1">
    <citation type="journal article" date="2012" name="Eukaryot. Cell">
        <title>Genome sequence of the Trichosporon asahii environmental strain CBS 8904.</title>
        <authorList>
            <person name="Yang R.Y."/>
            <person name="Li H.T."/>
            <person name="Zhu H."/>
            <person name="Zhou G.P."/>
            <person name="Wang M."/>
            <person name="Wang L."/>
        </authorList>
    </citation>
    <scope>NUCLEOTIDE SEQUENCE [LARGE SCALE GENOMIC DNA]</scope>
    <source>
        <strain evidence="15 16">CBS 8904</strain>
    </source>
</reference>
<dbReference type="GO" id="GO:0061654">
    <property type="term" value="F:NEDD8 conjugating enzyme activity"/>
    <property type="evidence" value="ECO:0007669"/>
    <property type="project" value="UniProtKB-EC"/>
</dbReference>
<dbReference type="Pfam" id="PF00179">
    <property type="entry name" value="UQ_con"/>
    <property type="match status" value="1"/>
</dbReference>
<dbReference type="PROSITE" id="PS50127">
    <property type="entry name" value="UBC_2"/>
    <property type="match status" value="1"/>
</dbReference>
<evidence type="ECO:0000256" key="2">
    <source>
        <dbReference type="ARBA" id="ARBA00022679"/>
    </source>
</evidence>
<dbReference type="OrthoDB" id="10249039at2759"/>
<comment type="caution">
    <text evidence="15">The sequence shown here is derived from an EMBL/GenBank/DDBJ whole genome shotgun (WGS) entry which is preliminary data.</text>
</comment>
<keyword evidence="4" id="KW-0833">Ubl conjugation pathway</keyword>
<feature type="active site" description="Glycyl thioester intermediate" evidence="12">
    <location>
        <position position="310"/>
    </location>
</feature>
<feature type="region of interest" description="Disordered" evidence="13">
    <location>
        <begin position="1"/>
        <end position="66"/>
    </location>
</feature>
<dbReference type="InterPro" id="IPR042534">
    <property type="entry name" value="SAP18_sf"/>
</dbReference>
<dbReference type="InterPro" id="IPR016135">
    <property type="entry name" value="UBQ-conjugating_enzyme/RWD"/>
</dbReference>
<dbReference type="InParanoid" id="K1VUG3"/>
<evidence type="ECO:0000256" key="3">
    <source>
        <dbReference type="ARBA" id="ARBA00022741"/>
    </source>
</evidence>
<evidence type="ECO:0000256" key="9">
    <source>
        <dbReference type="ARBA" id="ARBA00044092"/>
    </source>
</evidence>
<evidence type="ECO:0000256" key="5">
    <source>
        <dbReference type="ARBA" id="ARBA00022840"/>
    </source>
</evidence>
<keyword evidence="5" id="KW-0067">ATP-binding</keyword>
<evidence type="ECO:0000256" key="10">
    <source>
        <dbReference type="ARBA" id="ARBA00044279"/>
    </source>
</evidence>
<dbReference type="EMBL" id="AMBO01000341">
    <property type="protein sequence ID" value="EKD00413.1"/>
    <property type="molecule type" value="Genomic_DNA"/>
</dbReference>
<evidence type="ECO:0000256" key="1">
    <source>
        <dbReference type="ARBA" id="ARBA00005032"/>
    </source>
</evidence>
<accession>K1VUG3</accession>
<name>K1VUG3_TRIAC</name>
<keyword evidence="2" id="KW-0808">Transferase</keyword>
<evidence type="ECO:0000256" key="8">
    <source>
        <dbReference type="ARBA" id="ARBA00044084"/>
    </source>
</evidence>
<dbReference type="InterPro" id="IPR050113">
    <property type="entry name" value="Ub_conjugating_enzyme"/>
</dbReference>
<dbReference type="HOGENOM" id="CLU_669373_0_0_1"/>
<sequence>MPRSRSRSYSSSPSRSPARSPVRSDRDRSPSPARSRSPSRDRSRSRSRSASYSSRDSRSPSPPPNPLAEACPFLIRVFVLRNKHNPVIEYDQKRFPTEEYRVKHSTPSQILKQLYAKFPPLYRSALRFSLRHVYVDAEEDRLYKARDLVSITPAQLRATLNASSSSAPEDVEMDSEERREKMLDAELDDTEDGGSGDRAKRIEEKTLDEYGCSSIWSLKQNQEAAAKKKPKTTPAQLRVQKDLTELDLPDTMKIEFPDPADVLNFNLTINPDEGQYKGGSFKFTVAINPNYPHEPPKIYHPNLDLEGNVCLNILREDWKPVLNLSSVCYGLQLLFLAPNPDDPLNKDAAEDLRRDHVQFQNNVKRAMGGGSVGGVTFDRVLINAWTMTTVKQWAQRLEVEPIATFERQQHD</sequence>
<dbReference type="SUPFAM" id="SSF54495">
    <property type="entry name" value="UBC-like"/>
    <property type="match status" value="1"/>
</dbReference>
<dbReference type="AlphaFoldDB" id="K1VUG3"/>
<evidence type="ECO:0000256" key="11">
    <source>
        <dbReference type="ARBA" id="ARBA00044315"/>
    </source>
</evidence>
<proteinExistence type="predicted"/>
<dbReference type="InterPro" id="IPR010516">
    <property type="entry name" value="SAP18"/>
</dbReference>
<evidence type="ECO:0000256" key="13">
    <source>
        <dbReference type="SAM" id="MobiDB-lite"/>
    </source>
</evidence>
<dbReference type="PANTHER" id="PTHR24067">
    <property type="entry name" value="UBIQUITIN-CONJUGATING ENZYME E2"/>
    <property type="match status" value="1"/>
</dbReference>
<protein>
    <recommendedName>
        <fullName evidence="9">NEDD8-conjugating enzyme UBC12</fullName>
        <ecNumber evidence="7">2.3.2.34</ecNumber>
    </recommendedName>
    <alternativeName>
        <fullName evidence="8">NEDD8-conjugating enzyme Ubc12</fullName>
    </alternativeName>
    <alternativeName>
        <fullName evidence="10">RUB1-conjugating enzyme</fullName>
    </alternativeName>
    <alternativeName>
        <fullName evidence="11">Ubiquitin carrier protein 12</fullName>
    </alternativeName>
</protein>
<dbReference type="InterPro" id="IPR000608">
    <property type="entry name" value="UBC"/>
</dbReference>
<keyword evidence="16" id="KW-1185">Reference proteome</keyword>
<dbReference type="Pfam" id="PF06487">
    <property type="entry name" value="SAP18"/>
    <property type="match status" value="1"/>
</dbReference>
<dbReference type="GO" id="GO:0005524">
    <property type="term" value="F:ATP binding"/>
    <property type="evidence" value="ECO:0007669"/>
    <property type="project" value="UniProtKB-KW"/>
</dbReference>
<comment type="catalytic activity">
    <reaction evidence="6">
        <text>[E1 NEDD8-activating enzyme]-S-[NEDD8 protein]-yl-L-cysteine + [E2 NEDD8-conjugating enzyme]-L-cysteine = [E1 NEDD8-activating enzyme]-L-cysteine + [E2 NEDD8-conjugating enzyme]-S-[NEDD8-protein]-yl-L-cysteine.</text>
        <dbReference type="EC" id="2.3.2.34"/>
    </reaction>
</comment>
<dbReference type="CDD" id="cd23794">
    <property type="entry name" value="UBCc_UBE2F_UBE2M"/>
    <property type="match status" value="1"/>
</dbReference>
<dbReference type="EC" id="2.3.2.34" evidence="7"/>
<evidence type="ECO:0000313" key="16">
    <source>
        <dbReference type="Proteomes" id="UP000006757"/>
    </source>
</evidence>
<keyword evidence="3" id="KW-0547">Nucleotide-binding</keyword>
<evidence type="ECO:0000256" key="12">
    <source>
        <dbReference type="PROSITE-ProRule" id="PRU10133"/>
    </source>
</evidence>
<dbReference type="eggNOG" id="KOG0420">
    <property type="taxonomic scope" value="Eukaryota"/>
</dbReference>
<feature type="compositionally biased region" description="Low complexity" evidence="13">
    <location>
        <begin position="7"/>
        <end position="21"/>
    </location>
</feature>
<dbReference type="Gene3D" id="3.10.110.10">
    <property type="entry name" value="Ubiquitin Conjugating Enzyme"/>
    <property type="match status" value="1"/>
</dbReference>